<dbReference type="AlphaFoldDB" id="A0A7J6WR86"/>
<evidence type="ECO:0000313" key="3">
    <source>
        <dbReference type="Proteomes" id="UP000554482"/>
    </source>
</evidence>
<gene>
    <name evidence="2" type="ORF">FRX31_010950</name>
</gene>
<feature type="domain" description="F-box associated beta-propeller type 3" evidence="1">
    <location>
        <begin position="15"/>
        <end position="319"/>
    </location>
</feature>
<dbReference type="OrthoDB" id="591557at2759"/>
<dbReference type="PANTHER" id="PTHR31672:SF13">
    <property type="entry name" value="F-BOX PROTEIN CPR30-LIKE"/>
    <property type="match status" value="1"/>
</dbReference>
<evidence type="ECO:0000259" key="1">
    <source>
        <dbReference type="Pfam" id="PF08268"/>
    </source>
</evidence>
<name>A0A7J6WR86_THATH</name>
<dbReference type="EMBL" id="JABWDY010011928">
    <property type="protein sequence ID" value="KAF5199457.1"/>
    <property type="molecule type" value="Genomic_DNA"/>
</dbReference>
<evidence type="ECO:0000313" key="2">
    <source>
        <dbReference type="EMBL" id="KAF5199457.1"/>
    </source>
</evidence>
<organism evidence="2 3">
    <name type="scientific">Thalictrum thalictroides</name>
    <name type="common">Rue-anemone</name>
    <name type="synonym">Anemone thalictroides</name>
    <dbReference type="NCBI Taxonomy" id="46969"/>
    <lineage>
        <taxon>Eukaryota</taxon>
        <taxon>Viridiplantae</taxon>
        <taxon>Streptophyta</taxon>
        <taxon>Embryophyta</taxon>
        <taxon>Tracheophyta</taxon>
        <taxon>Spermatophyta</taxon>
        <taxon>Magnoliopsida</taxon>
        <taxon>Ranunculales</taxon>
        <taxon>Ranunculaceae</taxon>
        <taxon>Thalictroideae</taxon>
        <taxon>Thalictrum</taxon>
    </lineage>
</organism>
<proteinExistence type="predicted"/>
<accession>A0A7J6WR86</accession>
<dbReference type="InterPro" id="IPR013187">
    <property type="entry name" value="F-box-assoc_dom_typ3"/>
</dbReference>
<comment type="caution">
    <text evidence="2">The sequence shown here is derived from an EMBL/GenBank/DDBJ whole genome shotgun (WGS) entry which is preliminary data.</text>
</comment>
<dbReference type="InterPro" id="IPR017451">
    <property type="entry name" value="F-box-assoc_interact_dom"/>
</dbReference>
<dbReference type="NCBIfam" id="TIGR01640">
    <property type="entry name" value="F_box_assoc_1"/>
    <property type="match status" value="1"/>
</dbReference>
<sequence>MNLLRLRFEAPFDRLLYLVEDNEEQVCVQQIHNLKNLKNQNLAIHGYVYNDDPLMLGLCHGLLCLMSVYTHPCEPKRLRFLIHTFNLITGEYQQLPHFDGWDDYYQTNIGFGYDVSSQKFKVVMVRFYTNRSVKIESDTVRIKNQVFVHTLGSFAWRRIVDAPSILNNQREQISSVFVNGSLHWITSSDDHKLFIVTFNLGVEEFKVISTPESLGCSSDCLLDKQYKLGVLEGCLSLVDCTHLAFFDMWVFQNNNEKKPWVNKFSIRKISLWQFCNRICPIRYQKNGEILLLCDDQFLVSYDTKTNTHTTRAIKKLGKKNLGNVNVFPALGSFI</sequence>
<keyword evidence="3" id="KW-1185">Reference proteome</keyword>
<dbReference type="PANTHER" id="PTHR31672">
    <property type="entry name" value="BNACNNG10540D PROTEIN"/>
    <property type="match status" value="1"/>
</dbReference>
<dbReference type="Proteomes" id="UP000554482">
    <property type="component" value="Unassembled WGS sequence"/>
</dbReference>
<protein>
    <recommendedName>
        <fullName evidence="1">F-box associated beta-propeller type 3 domain-containing protein</fullName>
    </recommendedName>
</protein>
<reference evidence="2 3" key="1">
    <citation type="submission" date="2020-06" db="EMBL/GenBank/DDBJ databases">
        <title>Transcriptomic and genomic resources for Thalictrum thalictroides and T. hernandezii: Facilitating candidate gene discovery in an emerging model plant lineage.</title>
        <authorList>
            <person name="Arias T."/>
            <person name="Riano-Pachon D.M."/>
            <person name="Di Stilio V.S."/>
        </authorList>
    </citation>
    <scope>NUCLEOTIDE SEQUENCE [LARGE SCALE GENOMIC DNA]</scope>
    <source>
        <strain evidence="3">cv. WT478/WT964</strain>
        <tissue evidence="2">Leaves</tissue>
    </source>
</reference>
<dbReference type="InterPro" id="IPR050796">
    <property type="entry name" value="SCF_F-box_component"/>
</dbReference>
<dbReference type="Pfam" id="PF08268">
    <property type="entry name" value="FBA_3"/>
    <property type="match status" value="1"/>
</dbReference>